<organism evidence="2 3">
    <name type="scientific">Azospirillum brasilense</name>
    <dbReference type="NCBI Taxonomy" id="192"/>
    <lineage>
        <taxon>Bacteria</taxon>
        <taxon>Pseudomonadati</taxon>
        <taxon>Pseudomonadota</taxon>
        <taxon>Alphaproteobacteria</taxon>
        <taxon>Rhodospirillales</taxon>
        <taxon>Azospirillaceae</taxon>
        <taxon>Azospirillum</taxon>
    </lineage>
</organism>
<reference evidence="2 3" key="1">
    <citation type="submission" date="2019-06" db="EMBL/GenBank/DDBJ databases">
        <title>Genomic Encyclopedia of Type Strains, Phase IV (KMG-V): Genome sequencing to study the core and pangenomes of soil and plant-associated prokaryotes.</title>
        <authorList>
            <person name="Whitman W."/>
        </authorList>
    </citation>
    <scope>NUCLEOTIDE SEQUENCE [LARGE SCALE GENOMIC DNA]</scope>
    <source>
        <strain evidence="2 3">BR 11796</strain>
    </source>
</reference>
<feature type="domain" description="GmrSD restriction endonucleases N-terminal" evidence="1">
    <location>
        <begin position="39"/>
        <end position="194"/>
    </location>
</feature>
<sequence length="394" mass="45130">MHDDLFPDSDPADEDIEDARASAADLRNAVLYNTDWTVETIVNQVKKGRIDLTPAFQRRDAWTLKAKSLLIESILLNFPIPPITLAEKPEDKTFVVVDGKQRLTAITQFVGGLSGTKSNNFILTGLSQLNHLNGKDYSALSENYPREAVSLENYSIRTNVIRGWKNDDILYSIFHRLNSGSVKLSPQELRQSLHPGPFAKFINEYSETSAALRDIFPGQEPDFRMRDVELVTRYLSLYFFIEKYAGNLKSHLDNTVNTFNNSWDNYEHDIMRALDRFEKGYSASVKVFGREHVFKKWNEEGWGTRTNRAIFDAIMFNLIFDNVLVAFENRAPDILLAFQAASLEDEFRESVERTTKTAEALYKRISILSENFSLIGVDSPKIEFVNNRIFVVKK</sequence>
<evidence type="ECO:0000259" key="1">
    <source>
        <dbReference type="Pfam" id="PF03235"/>
    </source>
</evidence>
<dbReference type="Proteomes" id="UP000316083">
    <property type="component" value="Unassembled WGS sequence"/>
</dbReference>
<dbReference type="PANTHER" id="PTHR39639">
    <property type="entry name" value="CHROMOSOME 16, WHOLE GENOME SHOTGUN SEQUENCE"/>
    <property type="match status" value="1"/>
</dbReference>
<dbReference type="InterPro" id="IPR004919">
    <property type="entry name" value="GmrSD_N"/>
</dbReference>
<dbReference type="EMBL" id="VITF01000014">
    <property type="protein sequence ID" value="TWA62528.1"/>
    <property type="molecule type" value="Genomic_DNA"/>
</dbReference>
<accession>A0A560AQ96</accession>
<evidence type="ECO:0000313" key="3">
    <source>
        <dbReference type="Proteomes" id="UP000316083"/>
    </source>
</evidence>
<dbReference type="Pfam" id="PF03235">
    <property type="entry name" value="GmrSD_N"/>
    <property type="match status" value="1"/>
</dbReference>
<name>A0A560AQ96_AZOBR</name>
<dbReference type="AlphaFoldDB" id="A0A560AQ96"/>
<dbReference type="PANTHER" id="PTHR39639:SF1">
    <property type="entry name" value="DUF262 DOMAIN-CONTAINING PROTEIN"/>
    <property type="match status" value="1"/>
</dbReference>
<comment type="caution">
    <text evidence="2">The sequence shown here is derived from an EMBL/GenBank/DDBJ whole genome shotgun (WGS) entry which is preliminary data.</text>
</comment>
<proteinExistence type="predicted"/>
<evidence type="ECO:0000313" key="2">
    <source>
        <dbReference type="EMBL" id="TWA62528.1"/>
    </source>
</evidence>
<dbReference type="RefSeq" id="WP_145678975.1">
    <property type="nucleotide sequence ID" value="NZ_VITF01000014.1"/>
</dbReference>
<protein>
    <submittedName>
        <fullName evidence="2">Uncharacterized protein DUF262</fullName>
    </submittedName>
</protein>
<gene>
    <name evidence="2" type="ORF">FBZ82_11448</name>
</gene>